<dbReference type="Gene3D" id="2.130.10.10">
    <property type="entry name" value="YVTN repeat-like/Quinoprotein amine dehydrogenase"/>
    <property type="match status" value="1"/>
</dbReference>
<dbReference type="InterPro" id="IPR015943">
    <property type="entry name" value="WD40/YVTN_repeat-like_dom_sf"/>
</dbReference>
<organism evidence="2">
    <name type="scientific">Brassica napus</name>
    <name type="common">Rape</name>
    <dbReference type="NCBI Taxonomy" id="3708"/>
    <lineage>
        <taxon>Eukaryota</taxon>
        <taxon>Viridiplantae</taxon>
        <taxon>Streptophyta</taxon>
        <taxon>Embryophyta</taxon>
        <taxon>Tracheophyta</taxon>
        <taxon>Spermatophyta</taxon>
        <taxon>Magnoliopsida</taxon>
        <taxon>eudicotyledons</taxon>
        <taxon>Gunneridae</taxon>
        <taxon>Pentapetalae</taxon>
        <taxon>rosids</taxon>
        <taxon>malvids</taxon>
        <taxon>Brassicales</taxon>
        <taxon>Brassicaceae</taxon>
        <taxon>Brassiceae</taxon>
        <taxon>Brassica</taxon>
    </lineage>
</organism>
<proteinExistence type="predicted"/>
<reference evidence="2" key="1">
    <citation type="submission" date="2021-01" db="EMBL/GenBank/DDBJ databases">
        <authorList>
            <consortium name="Genoscope - CEA"/>
            <person name="William W."/>
        </authorList>
    </citation>
    <scope>NUCLEOTIDE SEQUENCE</scope>
</reference>
<name>A0A816NMK5_BRANA</name>
<evidence type="ECO:0000313" key="2">
    <source>
        <dbReference type="EMBL" id="CAF2036873.1"/>
    </source>
</evidence>
<protein>
    <submittedName>
        <fullName evidence="2">(rape) hypothetical protein</fullName>
    </submittedName>
</protein>
<dbReference type="EMBL" id="HG994363">
    <property type="protein sequence ID" value="CAF2036873.1"/>
    <property type="molecule type" value="Genomic_DNA"/>
</dbReference>
<accession>A0A816NMK5</accession>
<feature type="region of interest" description="Disordered" evidence="1">
    <location>
        <begin position="39"/>
        <end position="69"/>
    </location>
</feature>
<dbReference type="Proteomes" id="UP001295469">
    <property type="component" value="Chromosome A09"/>
</dbReference>
<gene>
    <name evidence="2" type="ORF">DARMORV10_A09P07400.1</name>
</gene>
<dbReference type="AlphaFoldDB" id="A0A816NMK5"/>
<dbReference type="SMR" id="A0A816NMK5"/>
<feature type="compositionally biased region" description="Basic and acidic residues" evidence="1">
    <location>
        <begin position="53"/>
        <end position="69"/>
    </location>
</feature>
<evidence type="ECO:0000256" key="1">
    <source>
        <dbReference type="SAM" id="MobiDB-lite"/>
    </source>
</evidence>
<sequence>MVPLRYTPRRFVVHPKKKLLVIVEEREAARKECFEAGGVGENGKCSAHQMENGGDHEDKEDPLCDEQHGYPKAESEKWVSCIRVVDP</sequence>